<organism evidence="2 3">
    <name type="scientific">Sphaerisporangium album</name>
    <dbReference type="NCBI Taxonomy" id="509200"/>
    <lineage>
        <taxon>Bacteria</taxon>
        <taxon>Bacillati</taxon>
        <taxon>Actinomycetota</taxon>
        <taxon>Actinomycetes</taxon>
        <taxon>Streptosporangiales</taxon>
        <taxon>Streptosporangiaceae</taxon>
        <taxon>Sphaerisporangium</taxon>
    </lineage>
</organism>
<comment type="caution">
    <text evidence="2">The sequence shown here is derived from an EMBL/GenBank/DDBJ whole genome shotgun (WGS) entry which is preliminary data.</text>
</comment>
<keyword evidence="1" id="KW-0472">Membrane</keyword>
<sequence length="139" mass="14967">MPEEDHLSATQALARAEVLDGLVRRRARWYARYLLIMGAMAFVSTFAIGLFPGPAGAAVSAVLACAVAGCLVVYALRQPVNRRGLAVHHGVVHGLWVILYLIVLTLGLNRFGGSLAWWLLGAFVVALPHLIGGLLEARR</sequence>
<evidence type="ECO:0000313" key="3">
    <source>
        <dbReference type="Proteomes" id="UP000253094"/>
    </source>
</evidence>
<protein>
    <submittedName>
        <fullName evidence="2">Uncharacterized protein</fullName>
    </submittedName>
</protein>
<dbReference type="AlphaFoldDB" id="A0A367F0Y1"/>
<gene>
    <name evidence="2" type="ORF">DQ384_33785</name>
</gene>
<reference evidence="2 3" key="1">
    <citation type="submission" date="2018-06" db="EMBL/GenBank/DDBJ databases">
        <title>Sphaerisporangium craniellae sp. nov., isolated from a marine sponge in the South China Sea.</title>
        <authorList>
            <person name="Li L."/>
        </authorList>
    </citation>
    <scope>NUCLEOTIDE SEQUENCE [LARGE SCALE GENOMIC DNA]</scope>
    <source>
        <strain evidence="2 3">CCTCC AA 208026</strain>
    </source>
</reference>
<feature type="transmembrane region" description="Helical" evidence="1">
    <location>
        <begin position="57"/>
        <end position="76"/>
    </location>
</feature>
<proteinExistence type="predicted"/>
<dbReference type="OrthoDB" id="3429272at2"/>
<keyword evidence="1" id="KW-1133">Transmembrane helix</keyword>
<evidence type="ECO:0000256" key="1">
    <source>
        <dbReference type="SAM" id="Phobius"/>
    </source>
</evidence>
<name>A0A367F0Y1_9ACTN</name>
<feature type="transmembrane region" description="Helical" evidence="1">
    <location>
        <begin position="33"/>
        <end position="51"/>
    </location>
</feature>
<feature type="transmembrane region" description="Helical" evidence="1">
    <location>
        <begin position="88"/>
        <end position="109"/>
    </location>
</feature>
<accession>A0A367F0Y1</accession>
<evidence type="ECO:0000313" key="2">
    <source>
        <dbReference type="EMBL" id="RCG24024.1"/>
    </source>
</evidence>
<keyword evidence="1" id="KW-0812">Transmembrane</keyword>
<keyword evidence="3" id="KW-1185">Reference proteome</keyword>
<dbReference type="EMBL" id="QOIL01000025">
    <property type="protein sequence ID" value="RCG24024.1"/>
    <property type="molecule type" value="Genomic_DNA"/>
</dbReference>
<dbReference type="RefSeq" id="WP_114032932.1">
    <property type="nucleotide sequence ID" value="NZ_QOIL01000025.1"/>
</dbReference>
<dbReference type="Proteomes" id="UP000253094">
    <property type="component" value="Unassembled WGS sequence"/>
</dbReference>
<feature type="transmembrane region" description="Helical" evidence="1">
    <location>
        <begin position="115"/>
        <end position="135"/>
    </location>
</feature>